<protein>
    <recommendedName>
        <fullName evidence="2">YdbS-like PH domain-containing protein</fullName>
    </recommendedName>
</protein>
<feature type="transmembrane region" description="Helical" evidence="1">
    <location>
        <begin position="25"/>
        <end position="45"/>
    </location>
</feature>
<gene>
    <name evidence="3" type="ORF">CYJ95_03770</name>
</gene>
<comment type="caution">
    <text evidence="3">The sequence shown here is derived from an EMBL/GenBank/DDBJ whole genome shotgun (WGS) entry which is preliminary data.</text>
</comment>
<keyword evidence="1" id="KW-0472">Membrane</keyword>
<keyword evidence="1" id="KW-1133">Transmembrane helix</keyword>
<evidence type="ECO:0000259" key="2">
    <source>
        <dbReference type="Pfam" id="PF03703"/>
    </source>
</evidence>
<dbReference type="RefSeq" id="WP_020625296.1">
    <property type="nucleotide sequence ID" value="NZ_CABIZL010000004.1"/>
</dbReference>
<proteinExistence type="predicted"/>
<name>A0AAP3AB72_MICLU</name>
<dbReference type="GeneID" id="93363626"/>
<reference evidence="3 4" key="1">
    <citation type="submission" date="2017-12" db="EMBL/GenBank/DDBJ databases">
        <title>Phylogenetic diversity of female urinary microbiome.</title>
        <authorList>
            <person name="Thomas-White K."/>
            <person name="Wolfe A.J."/>
        </authorList>
    </citation>
    <scope>NUCLEOTIDE SEQUENCE [LARGE SCALE GENOMIC DNA]</scope>
    <source>
        <strain evidence="3 4">UMB0038</strain>
    </source>
</reference>
<dbReference type="Proteomes" id="UP000234847">
    <property type="component" value="Unassembled WGS sequence"/>
</dbReference>
<keyword evidence="1" id="KW-0812">Transmembrane</keyword>
<dbReference type="InterPro" id="IPR005182">
    <property type="entry name" value="YdbS-like_PH"/>
</dbReference>
<feature type="transmembrane region" description="Helical" evidence="1">
    <location>
        <begin position="57"/>
        <end position="77"/>
    </location>
</feature>
<dbReference type="EMBL" id="PKJT01000002">
    <property type="protein sequence ID" value="PKZ83016.1"/>
    <property type="molecule type" value="Genomic_DNA"/>
</dbReference>
<evidence type="ECO:0000313" key="4">
    <source>
        <dbReference type="Proteomes" id="UP000234847"/>
    </source>
</evidence>
<dbReference type="PANTHER" id="PTHR34473:SF3">
    <property type="entry name" value="TRANSMEMBRANE PROTEIN-RELATED"/>
    <property type="match status" value="1"/>
</dbReference>
<dbReference type="PANTHER" id="PTHR34473">
    <property type="entry name" value="UPF0699 TRANSMEMBRANE PROTEIN YDBS"/>
    <property type="match status" value="1"/>
</dbReference>
<accession>A0AAP3AB72</accession>
<dbReference type="Pfam" id="PF03703">
    <property type="entry name" value="bPH_2"/>
    <property type="match status" value="1"/>
</dbReference>
<sequence length="170" mass="18462">MPVPGIDLSGVAFTPASPRLATVKLIATTIGHLIWLAAFSVPLILKLTGPWAGMAAWVAWGLPAVVVVSWIVDLILIPRRVRAMGWAEREDDVLWREGILFRSVHAVPYGRLQYVDVSDGPLLRRVGLQTLTLKTAAAGGDVTLEGVPRERAEELREVLMARGQARLAGL</sequence>
<evidence type="ECO:0000256" key="1">
    <source>
        <dbReference type="SAM" id="Phobius"/>
    </source>
</evidence>
<organism evidence="3 4">
    <name type="scientific">Micrococcus luteus</name>
    <name type="common">Micrococcus lysodeikticus</name>
    <dbReference type="NCBI Taxonomy" id="1270"/>
    <lineage>
        <taxon>Bacteria</taxon>
        <taxon>Bacillati</taxon>
        <taxon>Actinomycetota</taxon>
        <taxon>Actinomycetes</taxon>
        <taxon>Micrococcales</taxon>
        <taxon>Micrococcaceae</taxon>
        <taxon>Micrococcus</taxon>
    </lineage>
</organism>
<evidence type="ECO:0000313" key="3">
    <source>
        <dbReference type="EMBL" id="PKZ83016.1"/>
    </source>
</evidence>
<dbReference type="AlphaFoldDB" id="A0AAP3AB72"/>
<feature type="domain" description="YdbS-like PH" evidence="2">
    <location>
        <begin position="82"/>
        <end position="157"/>
    </location>
</feature>